<dbReference type="Pfam" id="PF01804">
    <property type="entry name" value="Penicil_amidase"/>
    <property type="match status" value="1"/>
</dbReference>
<gene>
    <name evidence="6" type="ORF">DWV00_29935</name>
</gene>
<evidence type="ECO:0000313" key="7">
    <source>
        <dbReference type="Proteomes" id="UP000256838"/>
    </source>
</evidence>
<dbReference type="PANTHER" id="PTHR34218">
    <property type="entry name" value="PEPTIDASE S45 PENICILLIN AMIDASE"/>
    <property type="match status" value="1"/>
</dbReference>
<dbReference type="InterPro" id="IPR002692">
    <property type="entry name" value="S45"/>
</dbReference>
<dbReference type="CDD" id="cd03747">
    <property type="entry name" value="Ntn_PGA_like"/>
    <property type="match status" value="1"/>
</dbReference>
<keyword evidence="2" id="KW-0378">Hydrolase</keyword>
<dbReference type="Gene3D" id="1.10.439.10">
    <property type="entry name" value="Penicillin Amidohydrolase, domain 1"/>
    <property type="match status" value="1"/>
</dbReference>
<dbReference type="InterPro" id="IPR029055">
    <property type="entry name" value="Ntn_hydrolases_N"/>
</dbReference>
<dbReference type="EMBL" id="QRGA01000021">
    <property type="protein sequence ID" value="RDU95211.1"/>
    <property type="molecule type" value="Genomic_DNA"/>
</dbReference>
<sequence>MTIALPRRRNALGFTAKCIAAIVTLCALVLLACVIATALSLPALDGTKSVNGLQASVDIARDAQGVPTISGATREDVAYATGFVHAQERFFQMDLLRRSATGQLAALLGPSLLRVDRARRIYGFDRLADQAFAKLPAADKKILERYAAGVNAGLAALRVRPFEYLVLRTSPRPWRPQDSLLVVWSMYFELQEGELHRDFSRGWLREHTSAEALKTLLPECSEWDAPLDAPSVDCGGQTVQGAAPDWLGVAPSQTVAEIPFGTEIGSNNWAISGKRTATGSAIVANDMHLNLRLPNIWYRAVLEYPSSPSGKPRRIVGVTLPGAPVVVAGSNGSVAWGFTNSYGDYLDLVELQIDPEHPDRYRTPTGWAPLRFHDEVLRVNGGAAATMRVAESNFGPVWKVGDKHYAVRWVAQDDGAANLGLLRMEAATDVSQALAVGQSAGIPAQNLVAGDTAGNIGWTIAGPMPQRHADWNDTFPYSSTTDDKGWHSLLPPGDHPSIVNPASGQLWTANARQLAGPDYAAIGDGGADLGARARQIRDDLAARHMMNEAGAYAPSLDDRALFMSTWRDRALRVLDERAVAGHPRRAEFKRLLLERWNGCACIDSVAYRLTRAYLYSLYGELFGEADREMRSLDPYAGLAIATPRWPVVLARLVDQQPANWLPKDRKSWSELELAAVDDAISKLAAHSVALKDATWGQRNTAAIAHPFVSGMPFLARWLAAPRDPLPGDGNMPRVAAPSFGQSERLVVSPGHEDHAIFNMPGGESGHPLSSYFLAGHEAWVHGQPTPLLPGPPKHLLRLNAAPTKHAR</sequence>
<dbReference type="GO" id="GO:0046872">
    <property type="term" value="F:metal ion binding"/>
    <property type="evidence" value="ECO:0007669"/>
    <property type="project" value="UniProtKB-KW"/>
</dbReference>
<dbReference type="InterPro" id="IPR043147">
    <property type="entry name" value="Penicillin_amidase_A-knob"/>
</dbReference>
<comment type="similarity">
    <text evidence="1">Belongs to the peptidase S45 family.</text>
</comment>
<dbReference type="OrthoDB" id="9760084at2"/>
<evidence type="ECO:0000313" key="6">
    <source>
        <dbReference type="EMBL" id="RDU95211.1"/>
    </source>
</evidence>
<organism evidence="6 7">
    <name type="scientific">Trinickia dinghuensis</name>
    <dbReference type="NCBI Taxonomy" id="2291023"/>
    <lineage>
        <taxon>Bacteria</taxon>
        <taxon>Pseudomonadati</taxon>
        <taxon>Pseudomonadota</taxon>
        <taxon>Betaproteobacteria</taxon>
        <taxon>Burkholderiales</taxon>
        <taxon>Burkholderiaceae</taxon>
        <taxon>Trinickia</taxon>
    </lineage>
</organism>
<dbReference type="Proteomes" id="UP000256838">
    <property type="component" value="Unassembled WGS sequence"/>
</dbReference>
<feature type="binding site" evidence="5">
    <location>
        <position position="347"/>
    </location>
    <ligand>
        <name>Ca(2+)</name>
        <dbReference type="ChEBI" id="CHEBI:29108"/>
    </ligand>
</feature>
<dbReference type="PIRSF" id="PIRSF001227">
    <property type="entry name" value="Pen_acylase"/>
    <property type="match status" value="1"/>
</dbReference>
<accession>A0A3D8JS18</accession>
<evidence type="ECO:0000256" key="1">
    <source>
        <dbReference type="ARBA" id="ARBA00006586"/>
    </source>
</evidence>
<comment type="caution">
    <text evidence="6">The sequence shown here is derived from an EMBL/GenBank/DDBJ whole genome shotgun (WGS) entry which is preliminary data.</text>
</comment>
<evidence type="ECO:0000256" key="4">
    <source>
        <dbReference type="PIRSR" id="PIRSR001227-1"/>
    </source>
</evidence>
<dbReference type="SUPFAM" id="SSF56235">
    <property type="entry name" value="N-terminal nucleophile aminohydrolases (Ntn hydrolases)"/>
    <property type="match status" value="1"/>
</dbReference>
<dbReference type="Gene3D" id="2.30.120.10">
    <property type="match status" value="1"/>
</dbReference>
<dbReference type="InterPro" id="IPR043146">
    <property type="entry name" value="Penicillin_amidase_N_B-knob"/>
</dbReference>
<dbReference type="PANTHER" id="PTHR34218:SF4">
    <property type="entry name" value="ACYL-HOMOSERINE LACTONE ACYLASE QUIP"/>
    <property type="match status" value="1"/>
</dbReference>
<evidence type="ECO:0000256" key="3">
    <source>
        <dbReference type="ARBA" id="ARBA00023145"/>
    </source>
</evidence>
<dbReference type="RefSeq" id="WP_115537223.1">
    <property type="nucleotide sequence ID" value="NZ_QRGA01000021.1"/>
</dbReference>
<keyword evidence="7" id="KW-1185">Reference proteome</keyword>
<protein>
    <submittedName>
        <fullName evidence="6">Penicillin acylase family protein</fullName>
    </submittedName>
</protein>
<dbReference type="GO" id="GO:0017000">
    <property type="term" value="P:antibiotic biosynthetic process"/>
    <property type="evidence" value="ECO:0007669"/>
    <property type="project" value="InterPro"/>
</dbReference>
<dbReference type="InterPro" id="IPR014395">
    <property type="entry name" value="Pen/GL7ACA/AHL_acylase"/>
</dbReference>
<proteinExistence type="inferred from homology"/>
<keyword evidence="3" id="KW-0865">Zymogen</keyword>
<evidence type="ECO:0000256" key="2">
    <source>
        <dbReference type="ARBA" id="ARBA00022801"/>
    </source>
</evidence>
<dbReference type="AlphaFoldDB" id="A0A3D8JS18"/>
<keyword evidence="5" id="KW-0479">Metal-binding</keyword>
<reference evidence="6 7" key="1">
    <citation type="submission" date="2018-08" db="EMBL/GenBank/DDBJ databases">
        <title>Paraburkholderia sp. DHOM06 isolated from forest soil.</title>
        <authorList>
            <person name="Gao Z.-H."/>
            <person name="Qiu L.-H."/>
        </authorList>
    </citation>
    <scope>NUCLEOTIDE SEQUENCE [LARGE SCALE GENOMIC DNA]</scope>
    <source>
        <strain evidence="6 7">DHOM06</strain>
    </source>
</reference>
<dbReference type="InterPro" id="IPR023343">
    <property type="entry name" value="Penicillin_amidase_dom1"/>
</dbReference>
<comment type="cofactor">
    <cofactor evidence="5">
        <name>Ca(2+)</name>
        <dbReference type="ChEBI" id="CHEBI:29108"/>
    </cofactor>
    <text evidence="5">Binds 1 Ca(2+) ion per dimer.</text>
</comment>
<feature type="active site" description="Nucleophile" evidence="4">
    <location>
        <position position="266"/>
    </location>
</feature>
<dbReference type="Gene3D" id="1.10.1400.10">
    <property type="match status" value="1"/>
</dbReference>
<dbReference type="PROSITE" id="PS51257">
    <property type="entry name" value="PROKAR_LIPOPROTEIN"/>
    <property type="match status" value="1"/>
</dbReference>
<evidence type="ECO:0000256" key="5">
    <source>
        <dbReference type="PIRSR" id="PIRSR001227-2"/>
    </source>
</evidence>
<dbReference type="GO" id="GO:0016811">
    <property type="term" value="F:hydrolase activity, acting on carbon-nitrogen (but not peptide) bonds, in linear amides"/>
    <property type="evidence" value="ECO:0007669"/>
    <property type="project" value="InterPro"/>
</dbReference>
<name>A0A3D8JS18_9BURK</name>
<keyword evidence="5" id="KW-0106">Calcium</keyword>
<dbReference type="Gene3D" id="3.60.20.10">
    <property type="entry name" value="Glutamine Phosphoribosylpyrophosphate, subunit 1, domain 1"/>
    <property type="match status" value="1"/>
</dbReference>
<feature type="binding site" evidence="5">
    <location>
        <position position="344"/>
    </location>
    <ligand>
        <name>Ca(2+)</name>
        <dbReference type="ChEBI" id="CHEBI:29108"/>
    </ligand>
</feature>